<dbReference type="EMBL" id="BT054140">
    <property type="protein sequence ID" value="ACL52747.1"/>
    <property type="molecule type" value="mRNA"/>
</dbReference>
<organism evidence="1">
    <name type="scientific">Zea mays</name>
    <name type="common">Maize</name>
    <dbReference type="NCBI Taxonomy" id="4577"/>
    <lineage>
        <taxon>Eukaryota</taxon>
        <taxon>Viridiplantae</taxon>
        <taxon>Streptophyta</taxon>
        <taxon>Embryophyta</taxon>
        <taxon>Tracheophyta</taxon>
        <taxon>Spermatophyta</taxon>
        <taxon>Magnoliopsida</taxon>
        <taxon>Liliopsida</taxon>
        <taxon>Poales</taxon>
        <taxon>Poaceae</taxon>
        <taxon>PACMAD clade</taxon>
        <taxon>Panicoideae</taxon>
        <taxon>Andropogonodae</taxon>
        <taxon>Andropogoneae</taxon>
        <taxon>Tripsacinae</taxon>
        <taxon>Zea</taxon>
    </lineage>
</organism>
<dbReference type="AlphaFoldDB" id="B7ZXU8"/>
<evidence type="ECO:0000313" key="1">
    <source>
        <dbReference type="EMBL" id="ACL52747.1"/>
    </source>
</evidence>
<proteinExistence type="evidence at transcript level"/>
<name>B7ZXU8_MAIZE</name>
<protein>
    <submittedName>
        <fullName evidence="1">Uncharacterized protein</fullName>
    </submittedName>
</protein>
<sequence length="92" mass="11207">MIHPRHHNHRSHMHKYNCMINAFNGLEKRVTFLLLDGQVQHMPIFGVLGRGWRRRLGFWDEWDPRRRQEQWRRTGQNLAVDNATMKKIYNTV</sequence>
<reference evidence="1" key="1">
    <citation type="journal article" date="2009" name="PLoS Genet.">
        <title>Sequencing, mapping, and analysis of 27,455 maize full-length cDNAs.</title>
        <authorList>
            <person name="Soderlund C."/>
            <person name="Descour A."/>
            <person name="Kudrna D."/>
            <person name="Bomhoff M."/>
            <person name="Boyd L."/>
            <person name="Currie J."/>
            <person name="Angelova A."/>
            <person name="Collura K."/>
            <person name="Wissotski M."/>
            <person name="Ashley E."/>
            <person name="Morrow D."/>
            <person name="Fernandes J."/>
            <person name="Walbot V."/>
            <person name="Yu Y."/>
        </authorList>
    </citation>
    <scope>NUCLEOTIDE SEQUENCE</scope>
    <source>
        <strain evidence="1">B73</strain>
    </source>
</reference>
<reference evidence="1" key="2">
    <citation type="submission" date="2012-06" db="EMBL/GenBank/DDBJ databases">
        <authorList>
            <person name="Yu Y."/>
            <person name="Currie J."/>
            <person name="Lomeli R."/>
            <person name="Angelova A."/>
            <person name="Collura K."/>
            <person name="Wissotski M."/>
            <person name="Campos D."/>
            <person name="Kudrna D."/>
            <person name="Golser W."/>
            <person name="Ashely E."/>
            <person name="Descour A."/>
            <person name="Fernandes J."/>
            <person name="Soderlund C."/>
            <person name="Walbot V."/>
        </authorList>
    </citation>
    <scope>NUCLEOTIDE SEQUENCE</scope>
    <source>
        <strain evidence="1">B73</strain>
    </source>
</reference>
<accession>B7ZXU8</accession>